<organism evidence="3">
    <name type="scientific">uncultured Sulfurovum sp</name>
    <dbReference type="NCBI Taxonomy" id="269237"/>
    <lineage>
        <taxon>Bacteria</taxon>
        <taxon>Pseudomonadati</taxon>
        <taxon>Campylobacterota</taxon>
        <taxon>Epsilonproteobacteria</taxon>
        <taxon>Campylobacterales</taxon>
        <taxon>Sulfurovaceae</taxon>
        <taxon>Sulfurovum</taxon>
        <taxon>environmental samples</taxon>
    </lineage>
</organism>
<evidence type="ECO:0000256" key="1">
    <source>
        <dbReference type="SAM" id="SignalP"/>
    </source>
</evidence>
<dbReference type="InterPro" id="IPR005180">
    <property type="entry name" value="DUF302"/>
</dbReference>
<dbReference type="EMBL" id="CACVAR010000101">
    <property type="protein sequence ID" value="CAA6802339.1"/>
    <property type="molecule type" value="Genomic_DNA"/>
</dbReference>
<dbReference type="PANTHER" id="PTHR38342">
    <property type="entry name" value="SLR5037 PROTEIN"/>
    <property type="match status" value="1"/>
</dbReference>
<keyword evidence="1" id="KW-0732">Signal</keyword>
<proteinExistence type="predicted"/>
<reference evidence="3" key="1">
    <citation type="submission" date="2020-01" db="EMBL/GenBank/DDBJ databases">
        <authorList>
            <person name="Meier V. D."/>
            <person name="Meier V D."/>
        </authorList>
    </citation>
    <scope>NUCLEOTIDE SEQUENCE</scope>
    <source>
        <strain evidence="3">HLG_WM_MAG_03</strain>
    </source>
</reference>
<feature type="domain" description="DUF302" evidence="2">
    <location>
        <begin position="54"/>
        <end position="115"/>
    </location>
</feature>
<dbReference type="AlphaFoldDB" id="A0A6S6SCF7"/>
<feature type="signal peptide" evidence="1">
    <location>
        <begin position="1"/>
        <end position="17"/>
    </location>
</feature>
<dbReference type="PANTHER" id="PTHR38342:SF2">
    <property type="entry name" value="INNER MEMBRANE OR EXPORTED"/>
    <property type="match status" value="1"/>
</dbReference>
<accession>A0A6S6SCF7</accession>
<gene>
    <name evidence="3" type="ORF">HELGO_WM33929</name>
</gene>
<dbReference type="Pfam" id="PF03625">
    <property type="entry name" value="DUF302"/>
    <property type="match status" value="1"/>
</dbReference>
<sequence length="147" mass="16235">MKKVLLTLLAIPLMLSASDLIIKTGELSVDETINKIEKIVESKAKVGLGVFTIIDHKKGADKVKMELSDTKVIVFGNPNLGTKLMQKDPLVALELPMKVLVYADGNETKIVYRDPQSWRESFDLKDCKVIDKMSKAMDGITTAASKK</sequence>
<evidence type="ECO:0000313" key="3">
    <source>
        <dbReference type="EMBL" id="CAA6802339.1"/>
    </source>
</evidence>
<feature type="chain" id="PRO_5027566415" description="DUF302 domain-containing protein" evidence="1">
    <location>
        <begin position="18"/>
        <end position="147"/>
    </location>
</feature>
<dbReference type="InterPro" id="IPR035923">
    <property type="entry name" value="TT1751-like_sf"/>
</dbReference>
<dbReference type="CDD" id="cd14797">
    <property type="entry name" value="DUF302"/>
    <property type="match status" value="1"/>
</dbReference>
<evidence type="ECO:0000259" key="2">
    <source>
        <dbReference type="Pfam" id="PF03625"/>
    </source>
</evidence>
<protein>
    <recommendedName>
        <fullName evidence="2">DUF302 domain-containing protein</fullName>
    </recommendedName>
</protein>
<name>A0A6S6SCF7_9BACT</name>
<dbReference type="Gene3D" id="3.30.310.70">
    <property type="entry name" value="TT1751-like domain"/>
    <property type="match status" value="1"/>
</dbReference>
<dbReference type="SUPFAM" id="SSF103247">
    <property type="entry name" value="TT1751-like"/>
    <property type="match status" value="1"/>
</dbReference>